<protein>
    <submittedName>
        <fullName evidence="2">Uncharacterized protein</fullName>
    </submittedName>
</protein>
<comment type="caution">
    <text evidence="2">The sequence shown here is derived from an EMBL/GenBank/DDBJ whole genome shotgun (WGS) entry which is preliminary data.</text>
</comment>
<dbReference type="EMBL" id="CAJEWE010000010">
    <property type="protein sequence ID" value="CAD2078542.1"/>
    <property type="molecule type" value="Genomic_DNA"/>
</dbReference>
<organism evidence="2 3">
    <name type="scientific">Phocicoccus schoeneichii</name>
    <dbReference type="NCBI Taxonomy" id="1812261"/>
    <lineage>
        <taxon>Bacteria</taxon>
        <taxon>Bacillati</taxon>
        <taxon>Bacillota</taxon>
        <taxon>Bacilli</taxon>
        <taxon>Bacillales</taxon>
        <taxon>Salinicoccaceae</taxon>
        <taxon>Phocicoccus</taxon>
    </lineage>
</organism>
<evidence type="ECO:0000256" key="1">
    <source>
        <dbReference type="SAM" id="MobiDB-lite"/>
    </source>
</evidence>
<evidence type="ECO:0000313" key="3">
    <source>
        <dbReference type="Proteomes" id="UP000521032"/>
    </source>
</evidence>
<accession>A0A6V7RKK0</accession>
<dbReference type="Proteomes" id="UP000521032">
    <property type="component" value="Unassembled WGS sequence"/>
</dbReference>
<proteinExistence type="predicted"/>
<dbReference type="RefSeq" id="WP_186088349.1">
    <property type="nucleotide sequence ID" value="NZ_BMDB01000001.1"/>
</dbReference>
<reference evidence="2 3" key="1">
    <citation type="submission" date="2020-07" db="EMBL/GenBank/DDBJ databases">
        <authorList>
            <person name="Criscuolo A."/>
        </authorList>
    </citation>
    <scope>NUCLEOTIDE SEQUENCE [LARGE SCALE GENOMIC DNA]</scope>
    <source>
        <strain evidence="3">CIP 111030</strain>
    </source>
</reference>
<gene>
    <name evidence="2" type="ORF">JEOSCH030_01552</name>
</gene>
<name>A0A6V7RKK0_9BACL</name>
<sequence length="73" mass="8489">MKDKLRKDSKNVDDKNQENTDPNEMTFDMDDVERLGDEMEEISQNKHSPIDNDNYGADFEDAKNGNLHKKSEN</sequence>
<feature type="region of interest" description="Disordered" evidence="1">
    <location>
        <begin position="1"/>
        <end position="73"/>
    </location>
</feature>
<dbReference type="AlphaFoldDB" id="A0A6V7RKK0"/>
<feature type="compositionally biased region" description="Basic and acidic residues" evidence="1">
    <location>
        <begin position="1"/>
        <end position="18"/>
    </location>
</feature>
<evidence type="ECO:0000313" key="2">
    <source>
        <dbReference type="EMBL" id="CAD2078542.1"/>
    </source>
</evidence>
<keyword evidence="3" id="KW-1185">Reference proteome</keyword>